<name>A0A931LSM0_FIMGI</name>
<accession>A0A931LSM0</accession>
<gene>
    <name evidence="2" type="ORF">HYR64_06425</name>
</gene>
<dbReference type="EMBL" id="JACOSL010000039">
    <property type="protein sequence ID" value="MBI1756725.1"/>
    <property type="molecule type" value="Genomic_DNA"/>
</dbReference>
<evidence type="ECO:0000313" key="3">
    <source>
        <dbReference type="Proteomes" id="UP000727962"/>
    </source>
</evidence>
<proteinExistence type="predicted"/>
<protein>
    <submittedName>
        <fullName evidence="2">Uncharacterized protein</fullName>
    </submittedName>
</protein>
<feature type="signal peptide" evidence="1">
    <location>
        <begin position="1"/>
        <end position="30"/>
    </location>
</feature>
<keyword evidence="1" id="KW-0732">Signal</keyword>
<comment type="caution">
    <text evidence="2">The sequence shown here is derived from an EMBL/GenBank/DDBJ whole genome shotgun (WGS) entry which is preliminary data.</text>
</comment>
<dbReference type="Proteomes" id="UP000727962">
    <property type="component" value="Unassembled WGS sequence"/>
</dbReference>
<feature type="chain" id="PRO_5037273415" evidence="1">
    <location>
        <begin position="31"/>
        <end position="320"/>
    </location>
</feature>
<organism evidence="2 3">
    <name type="scientific">Fimbriimonas ginsengisoli</name>
    <dbReference type="NCBI Taxonomy" id="1005039"/>
    <lineage>
        <taxon>Bacteria</taxon>
        <taxon>Bacillati</taxon>
        <taxon>Armatimonadota</taxon>
        <taxon>Fimbriimonadia</taxon>
        <taxon>Fimbriimonadales</taxon>
        <taxon>Fimbriimonadaceae</taxon>
        <taxon>Fimbriimonas</taxon>
    </lineage>
</organism>
<evidence type="ECO:0000313" key="2">
    <source>
        <dbReference type="EMBL" id="MBI1756725.1"/>
    </source>
</evidence>
<evidence type="ECO:0000256" key="1">
    <source>
        <dbReference type="SAM" id="SignalP"/>
    </source>
</evidence>
<dbReference type="AlphaFoldDB" id="A0A931LSM0"/>
<sequence>MGLAGVRARTALAAGIGAIVILAASGGAFAQRPPTAPGPPATAGNAQPSAAIVRRPVTVEIGLWQFRFADQGGRRTAPLADRPYLVTIGFQAKVARNPANPGYFHLEQIGVGPIGPSAHGDIPLPGGILPSTNYDITKETFSWRVDENDPGWLMGEVVLFFDQRQSLPQDVRAMVNEIAAVIRSDFARYGMKGSILTPDALTQMSLLIVTESRGYPILRAINGLAAHQVPDTYGSFNIVLASTYPFGQMKMFAGSPFQNQNTIRMATLVREGGLPYASSAGFTIQFPPGLSAAPLAGLKPEVRFAGRCTLQGLVVVKSRA</sequence>
<reference evidence="2" key="1">
    <citation type="submission" date="2020-07" db="EMBL/GenBank/DDBJ databases">
        <title>Huge and variable diversity of episymbiotic CPR bacteria and DPANN archaea in groundwater ecosystems.</title>
        <authorList>
            <person name="He C.Y."/>
            <person name="Keren R."/>
            <person name="Whittaker M."/>
            <person name="Farag I.F."/>
            <person name="Doudna J."/>
            <person name="Cate J.H.D."/>
            <person name="Banfield J.F."/>
        </authorList>
    </citation>
    <scope>NUCLEOTIDE SEQUENCE</scope>
    <source>
        <strain evidence="2">NC_groundwater_17_Pr7_B-0.1um_64_12</strain>
    </source>
</reference>